<dbReference type="RefSeq" id="WP_322611837.1">
    <property type="nucleotide sequence ID" value="NZ_JAXLNX010000014.1"/>
</dbReference>
<keyword evidence="2" id="KW-1185">Reference proteome</keyword>
<reference evidence="1 2" key="1">
    <citation type="submission" date="2023-12" db="EMBL/GenBank/DDBJ databases">
        <title>Genome comparison identifies genes involved in endophytic behavior of Lysinibacillus irui and provides insights into its role as a plant-growth promoting bacterium.</title>
        <authorList>
            <person name="Hilario S."/>
            <person name="Matos I."/>
            <person name="Goncalves M.F.M."/>
            <person name="Pardo C.A."/>
            <person name="Santos M.J."/>
        </authorList>
    </citation>
    <scope>NUCLEOTIDE SEQUENCE [LARGE SCALE GENOMIC DNA]</scope>
    <source>
        <strain evidence="1 2">B3</strain>
    </source>
</reference>
<name>A0ABU5NMC3_9BACI</name>
<comment type="caution">
    <text evidence="1">The sequence shown here is derived from an EMBL/GenBank/DDBJ whole genome shotgun (WGS) entry which is preliminary data.</text>
</comment>
<sequence length="54" mass="6222">MKQTWLVKATVSNEPKLLIEEIKADHVMEASRKFMGKLTVNQVCNMVYLEINKA</sequence>
<evidence type="ECO:0000313" key="2">
    <source>
        <dbReference type="Proteomes" id="UP001289615"/>
    </source>
</evidence>
<evidence type="ECO:0000313" key="1">
    <source>
        <dbReference type="EMBL" id="MEA0977192.1"/>
    </source>
</evidence>
<dbReference type="EMBL" id="JAXUIA010000008">
    <property type="protein sequence ID" value="MEA0977192.1"/>
    <property type="molecule type" value="Genomic_DNA"/>
</dbReference>
<proteinExistence type="predicted"/>
<organism evidence="1 2">
    <name type="scientific">Lysinibacillus irui</name>
    <dbReference type="NCBI Taxonomy" id="2998077"/>
    <lineage>
        <taxon>Bacteria</taxon>
        <taxon>Bacillati</taxon>
        <taxon>Bacillota</taxon>
        <taxon>Bacilli</taxon>
        <taxon>Bacillales</taxon>
        <taxon>Bacillaceae</taxon>
        <taxon>Lysinibacillus</taxon>
    </lineage>
</organism>
<dbReference type="Proteomes" id="UP001289615">
    <property type="component" value="Unassembled WGS sequence"/>
</dbReference>
<protein>
    <submittedName>
        <fullName evidence="1">Uncharacterized protein</fullName>
    </submittedName>
</protein>
<accession>A0ABU5NMC3</accession>
<gene>
    <name evidence="1" type="ORF">U6C28_12855</name>
</gene>